<proteinExistence type="predicted"/>
<sequence>TRYLNFDEQAAGQERLDKLHELDELRLQAYDNAAIYKERTKRFHDKNLKRKELEPGQQTLVYNSRFKFTAGKLRSKWTGPFIITKVSPYGAVELINPKTSTEFKVNGHRVKIYEGGIIPTQKEIMFCTDE</sequence>
<evidence type="ECO:0000313" key="2">
    <source>
        <dbReference type="Proteomes" id="UP000265520"/>
    </source>
</evidence>
<comment type="caution">
    <text evidence="1">The sequence shown here is derived from an EMBL/GenBank/DDBJ whole genome shotgun (WGS) entry which is preliminary data.</text>
</comment>
<reference evidence="1 2" key="1">
    <citation type="journal article" date="2018" name="Front. Plant Sci.">
        <title>Red Clover (Trifolium pratense) and Zigzag Clover (T. medium) - A Picture of Genomic Similarities and Differences.</title>
        <authorList>
            <person name="Dluhosova J."/>
            <person name="Istvanek J."/>
            <person name="Nedelnik J."/>
            <person name="Repkova J."/>
        </authorList>
    </citation>
    <scope>NUCLEOTIDE SEQUENCE [LARGE SCALE GENOMIC DNA]</scope>
    <source>
        <strain evidence="2">cv. 10/8</strain>
        <tissue evidence="1">Leaf</tissue>
    </source>
</reference>
<name>A0A392RFK5_9FABA</name>
<organism evidence="1 2">
    <name type="scientific">Trifolium medium</name>
    <dbReference type="NCBI Taxonomy" id="97028"/>
    <lineage>
        <taxon>Eukaryota</taxon>
        <taxon>Viridiplantae</taxon>
        <taxon>Streptophyta</taxon>
        <taxon>Embryophyta</taxon>
        <taxon>Tracheophyta</taxon>
        <taxon>Spermatophyta</taxon>
        <taxon>Magnoliopsida</taxon>
        <taxon>eudicotyledons</taxon>
        <taxon>Gunneridae</taxon>
        <taxon>Pentapetalae</taxon>
        <taxon>rosids</taxon>
        <taxon>fabids</taxon>
        <taxon>Fabales</taxon>
        <taxon>Fabaceae</taxon>
        <taxon>Papilionoideae</taxon>
        <taxon>50 kb inversion clade</taxon>
        <taxon>NPAAA clade</taxon>
        <taxon>Hologalegina</taxon>
        <taxon>IRL clade</taxon>
        <taxon>Trifolieae</taxon>
        <taxon>Trifolium</taxon>
    </lineage>
</organism>
<evidence type="ECO:0000313" key="1">
    <source>
        <dbReference type="EMBL" id="MCI35351.1"/>
    </source>
</evidence>
<keyword evidence="2" id="KW-1185">Reference proteome</keyword>
<protein>
    <recommendedName>
        <fullName evidence="3">Reverse transcriptase domain-containing protein</fullName>
    </recommendedName>
</protein>
<feature type="non-terminal residue" evidence="1">
    <location>
        <position position="1"/>
    </location>
</feature>
<evidence type="ECO:0008006" key="3">
    <source>
        <dbReference type="Google" id="ProtNLM"/>
    </source>
</evidence>
<dbReference type="AlphaFoldDB" id="A0A392RFK5"/>
<dbReference type="Proteomes" id="UP000265520">
    <property type="component" value="Unassembled WGS sequence"/>
</dbReference>
<accession>A0A392RFK5</accession>
<dbReference type="EMBL" id="LXQA010222522">
    <property type="protein sequence ID" value="MCI35351.1"/>
    <property type="molecule type" value="Genomic_DNA"/>
</dbReference>